<dbReference type="RefSeq" id="WP_139592029.1">
    <property type="nucleotide sequence ID" value="NZ_CP040825.1"/>
</dbReference>
<reference evidence="1 2" key="1">
    <citation type="submission" date="2019-06" db="EMBL/GenBank/DDBJ databases">
        <title>Mycoplasma sp. 2F1A isolated from ostrich.</title>
        <authorList>
            <person name="Spergser J."/>
        </authorList>
    </citation>
    <scope>NUCLEOTIDE SEQUENCE [LARGE SCALE GENOMIC DNA]</scope>
    <source>
        <strain evidence="1 2">2F1A</strain>
    </source>
</reference>
<protein>
    <submittedName>
        <fullName evidence="1">Uncharacterized protein</fullName>
    </submittedName>
</protein>
<proteinExistence type="predicted"/>
<dbReference type="AlphaFoldDB" id="A0A5B7XUK3"/>
<gene>
    <name evidence="1" type="ORF">FG904_00745</name>
</gene>
<accession>A0A5B7XUK3</accession>
<name>A0A5B7XUK3_9MOLU</name>
<dbReference type="KEGG" id="mnh:FG904_00745"/>
<sequence length="75" mass="8984">MQKFLNSCLKAQTLFNNNESPFAYSLCQNNQFQDTSLDFQQITRQVDGLEKHNDFPQRINISKFNKTPNYKDWYK</sequence>
<organism evidence="1 2">
    <name type="scientific">Mycoplasma nasistruthionis</name>
    <dbReference type="NCBI Taxonomy" id="353852"/>
    <lineage>
        <taxon>Bacteria</taxon>
        <taxon>Bacillati</taxon>
        <taxon>Mycoplasmatota</taxon>
        <taxon>Mollicutes</taxon>
        <taxon>Mycoplasmataceae</taxon>
        <taxon>Mycoplasma</taxon>
    </lineage>
</organism>
<evidence type="ECO:0000313" key="2">
    <source>
        <dbReference type="Proteomes" id="UP000305457"/>
    </source>
</evidence>
<dbReference type="Proteomes" id="UP000305457">
    <property type="component" value="Chromosome"/>
</dbReference>
<dbReference type="EMBL" id="CP040825">
    <property type="protein sequence ID" value="QCZ36546.1"/>
    <property type="molecule type" value="Genomic_DNA"/>
</dbReference>
<evidence type="ECO:0000313" key="1">
    <source>
        <dbReference type="EMBL" id="QCZ36546.1"/>
    </source>
</evidence>